<dbReference type="AlphaFoldDB" id="A0AAP2DSD4"/>
<dbReference type="RefSeq" id="WP_254169073.1">
    <property type="nucleotide sequence ID" value="NZ_JAHESF010000041.1"/>
</dbReference>
<sequence length="234" mass="27624">MNFYSLKLKLWDDSEIDRKSESPRVYPQANGGKIFNARGFLGINGKIHMTDYVDETPVFDYFYLYNLSSQREDDWILLDAYAFAGQNYPLIRGFLISEKFRQVLLSCKIADPSRFYKSKLMYKGEKIDYYIFHLAQDEWMNFHSHESAFYFDDKRIDVLIDSNASLKNLISDAKNQQKDLSMNLVLKDYADIFFFSQFNYVVSEMLKQKMESEGLKGISFTYLENVNFQFKFSA</sequence>
<protein>
    <submittedName>
        <fullName evidence="2">Uncharacterized protein</fullName>
    </submittedName>
</protein>
<dbReference type="EMBL" id="JAHESF010000041">
    <property type="protein sequence ID" value="MBT1700438.1"/>
    <property type="molecule type" value="Genomic_DNA"/>
</dbReference>
<reference evidence="2 3" key="1">
    <citation type="submission" date="2021-05" db="EMBL/GenBank/DDBJ databases">
        <title>A Polyphasic approach of four new species of the genus Ohtaekwangia: Ohtaekwangia histidinii sp. nov., Ohtaekwangia cretensis sp. nov., Ohtaekwangia indiensis sp. nov., Ohtaekwangia reichenbachii sp. nov. from diverse environment.</title>
        <authorList>
            <person name="Octaviana S."/>
        </authorList>
    </citation>
    <scope>NUCLEOTIDE SEQUENCE [LARGE SCALE GENOMIC DNA]</scope>
    <source>
        <strain evidence="2 3">PWU4</strain>
    </source>
</reference>
<organism evidence="2 3">
    <name type="scientific">Chryseosolibacter histidini</name>
    <dbReference type="NCBI Taxonomy" id="2782349"/>
    <lineage>
        <taxon>Bacteria</taxon>
        <taxon>Pseudomonadati</taxon>
        <taxon>Bacteroidota</taxon>
        <taxon>Cytophagia</taxon>
        <taxon>Cytophagales</taxon>
        <taxon>Chryseotaleaceae</taxon>
        <taxon>Chryseosolibacter</taxon>
    </lineage>
</organism>
<evidence type="ECO:0000256" key="1">
    <source>
        <dbReference type="SAM" id="Coils"/>
    </source>
</evidence>
<evidence type="ECO:0000313" key="2">
    <source>
        <dbReference type="EMBL" id="MBT1700438.1"/>
    </source>
</evidence>
<gene>
    <name evidence="2" type="ORF">KK083_26360</name>
</gene>
<feature type="coiled-coil region" evidence="1">
    <location>
        <begin position="156"/>
        <end position="183"/>
    </location>
</feature>
<evidence type="ECO:0000313" key="3">
    <source>
        <dbReference type="Proteomes" id="UP001319200"/>
    </source>
</evidence>
<comment type="caution">
    <text evidence="2">The sequence shown here is derived from an EMBL/GenBank/DDBJ whole genome shotgun (WGS) entry which is preliminary data.</text>
</comment>
<keyword evidence="3" id="KW-1185">Reference proteome</keyword>
<name>A0AAP2DSD4_9BACT</name>
<accession>A0AAP2DSD4</accession>
<proteinExistence type="predicted"/>
<dbReference type="Proteomes" id="UP001319200">
    <property type="component" value="Unassembled WGS sequence"/>
</dbReference>
<keyword evidence="1" id="KW-0175">Coiled coil</keyword>